<accession>A0AA48GRE6</accession>
<evidence type="ECO:0000256" key="1">
    <source>
        <dbReference type="ARBA" id="ARBA00001141"/>
    </source>
</evidence>
<keyword evidence="8 9" id="KW-0012">Acyltransferase</keyword>
<comment type="similarity">
    <text evidence="4 9">Belongs to the 1-acyl-sn-glycerol-3-phosphate acyltransferase family.</text>
</comment>
<keyword evidence="10" id="KW-0812">Transmembrane</keyword>
<keyword evidence="9" id="KW-1208">Phospholipid metabolism</keyword>
<comment type="domain">
    <text evidence="9">The HXXXXD motif is essential for acyltransferase activity and may constitute the binding site for the phosphate moiety of the glycerol-3-phosphate.</text>
</comment>
<dbReference type="SMART" id="SM00563">
    <property type="entry name" value="PlsC"/>
    <property type="match status" value="1"/>
</dbReference>
<evidence type="ECO:0000256" key="10">
    <source>
        <dbReference type="SAM" id="Phobius"/>
    </source>
</evidence>
<evidence type="ECO:0000256" key="9">
    <source>
        <dbReference type="RuleBase" id="RU361267"/>
    </source>
</evidence>
<comment type="pathway">
    <text evidence="2">Phospholipid metabolism; CDP-diacylglycerol biosynthesis; CDP-diacylglycerol from sn-glycerol 3-phosphate: step 2/3.</text>
</comment>
<dbReference type="PANTHER" id="PTHR10434">
    <property type="entry name" value="1-ACYL-SN-GLYCEROL-3-PHOSPHATE ACYLTRANSFERASE"/>
    <property type="match status" value="1"/>
</dbReference>
<keyword evidence="10" id="KW-0472">Membrane</keyword>
<dbReference type="Pfam" id="PF01553">
    <property type="entry name" value="Acyltransferase"/>
    <property type="match status" value="1"/>
</dbReference>
<evidence type="ECO:0000256" key="2">
    <source>
        <dbReference type="ARBA" id="ARBA00004728"/>
    </source>
</evidence>
<keyword evidence="10" id="KW-1133">Transmembrane helix</keyword>
<evidence type="ECO:0000256" key="8">
    <source>
        <dbReference type="ARBA" id="ARBA00023315"/>
    </source>
</evidence>
<dbReference type="NCBIfam" id="TIGR00530">
    <property type="entry name" value="AGP_acyltrn"/>
    <property type="match status" value="1"/>
</dbReference>
<feature type="domain" description="Phospholipid/glycerol acyltransferase" evidence="11">
    <location>
        <begin position="77"/>
        <end position="191"/>
    </location>
</feature>
<evidence type="ECO:0000256" key="7">
    <source>
        <dbReference type="ARBA" id="ARBA00022679"/>
    </source>
</evidence>
<keyword evidence="7 9" id="KW-0808">Transferase</keyword>
<dbReference type="AlphaFoldDB" id="A0AA48GRE6"/>
<evidence type="ECO:0000259" key="11">
    <source>
        <dbReference type="SMART" id="SM00563"/>
    </source>
</evidence>
<dbReference type="CDD" id="cd07989">
    <property type="entry name" value="LPLAT_AGPAT-like"/>
    <property type="match status" value="1"/>
</dbReference>
<sequence>MRRPFVKPFLVLMYVFLMLFVFTVAGFLLSIFLGGRRAMGKVAQVYFAHMGRIWGVRHEIDGWEDLPAEIREGRQPVIYIANHTSYLDAMMLTCNLPNHPVYLAKIEMLLIPVLGPACWMGGCIFINRRNRPKAIASLKRAARLIHDGATVAAFPEGTRTRDGALLPFKKGVFNLAQDADVPLVPLGLTGGFEMLPAGGWRVTPGTFRIHVGRPILPSEIPDLDVLRETAHEAVKALVAKG</sequence>
<dbReference type="RefSeq" id="WP_316413433.1">
    <property type="nucleotide sequence ID" value="NZ_AP027080.1"/>
</dbReference>
<evidence type="ECO:0000256" key="5">
    <source>
        <dbReference type="ARBA" id="ARBA00013211"/>
    </source>
</evidence>
<gene>
    <name evidence="12" type="ORF">METEAL_39330</name>
</gene>
<evidence type="ECO:0000313" key="12">
    <source>
        <dbReference type="EMBL" id="BDU74759.1"/>
    </source>
</evidence>
<dbReference type="SUPFAM" id="SSF69593">
    <property type="entry name" value="Glycerol-3-phosphate (1)-acyltransferase"/>
    <property type="match status" value="1"/>
</dbReference>
<evidence type="ECO:0000313" key="13">
    <source>
        <dbReference type="Proteomes" id="UP001238179"/>
    </source>
</evidence>
<proteinExistence type="inferred from homology"/>
<dbReference type="Proteomes" id="UP001238179">
    <property type="component" value="Chromosome"/>
</dbReference>
<dbReference type="EMBL" id="AP027080">
    <property type="protein sequence ID" value="BDU74759.1"/>
    <property type="molecule type" value="Genomic_DNA"/>
</dbReference>
<dbReference type="InterPro" id="IPR002123">
    <property type="entry name" value="Plipid/glycerol_acylTrfase"/>
</dbReference>
<dbReference type="PANTHER" id="PTHR10434:SF11">
    <property type="entry name" value="1-ACYL-SN-GLYCEROL-3-PHOSPHATE ACYLTRANSFERASE"/>
    <property type="match status" value="1"/>
</dbReference>
<keyword evidence="9" id="KW-0443">Lipid metabolism</keyword>
<comment type="catalytic activity">
    <reaction evidence="1 9">
        <text>a 1-acyl-sn-glycero-3-phosphate + an acyl-CoA = a 1,2-diacyl-sn-glycero-3-phosphate + CoA</text>
        <dbReference type="Rhea" id="RHEA:19709"/>
        <dbReference type="ChEBI" id="CHEBI:57287"/>
        <dbReference type="ChEBI" id="CHEBI:57970"/>
        <dbReference type="ChEBI" id="CHEBI:58342"/>
        <dbReference type="ChEBI" id="CHEBI:58608"/>
        <dbReference type="EC" id="2.3.1.51"/>
    </reaction>
</comment>
<keyword evidence="9" id="KW-0444">Lipid biosynthesis</keyword>
<dbReference type="InterPro" id="IPR004552">
    <property type="entry name" value="AGP_acyltrans"/>
</dbReference>
<dbReference type="GO" id="GO:0003841">
    <property type="term" value="F:1-acylglycerol-3-phosphate O-acyltransferase activity"/>
    <property type="evidence" value="ECO:0007669"/>
    <property type="project" value="UniProtKB-UniRule"/>
</dbReference>
<dbReference type="GO" id="GO:0006654">
    <property type="term" value="P:phosphatidic acid biosynthetic process"/>
    <property type="evidence" value="ECO:0007669"/>
    <property type="project" value="TreeGrafter"/>
</dbReference>
<evidence type="ECO:0000256" key="6">
    <source>
        <dbReference type="ARBA" id="ARBA00016139"/>
    </source>
</evidence>
<dbReference type="EC" id="2.3.1.51" evidence="5 9"/>
<evidence type="ECO:0000256" key="3">
    <source>
        <dbReference type="ARBA" id="ARBA00005189"/>
    </source>
</evidence>
<name>A0AA48GRE6_9BACT</name>
<keyword evidence="9" id="KW-0594">Phospholipid biosynthesis</keyword>
<protein>
    <recommendedName>
        <fullName evidence="6 9">1-acyl-sn-glycerol-3-phosphate acyltransferase</fullName>
        <ecNumber evidence="5 9">2.3.1.51</ecNumber>
    </recommendedName>
</protein>
<comment type="pathway">
    <text evidence="3">Lipid metabolism.</text>
</comment>
<dbReference type="KEGG" id="msil:METEAL_39330"/>
<evidence type="ECO:0000256" key="4">
    <source>
        <dbReference type="ARBA" id="ARBA00008655"/>
    </source>
</evidence>
<keyword evidence="13" id="KW-1185">Reference proteome</keyword>
<reference evidence="13" key="1">
    <citation type="journal article" date="2023" name="Int. J. Syst. Evol. Microbiol.">
        <title>Mesoterricola silvestris gen. nov., sp. nov., Mesoterricola sediminis sp. nov., Geothrix oryzae sp. nov., Geothrix edaphica sp. nov., Geothrix rubra sp. nov., and Geothrix limicola sp. nov., six novel members of Acidobacteriota isolated from soils.</title>
        <authorList>
            <person name="Itoh H."/>
            <person name="Sugisawa Y."/>
            <person name="Mise K."/>
            <person name="Xu Z."/>
            <person name="Kuniyasu M."/>
            <person name="Ushijima N."/>
            <person name="Kawano K."/>
            <person name="Kobayashi E."/>
            <person name="Shiratori Y."/>
            <person name="Masuda Y."/>
            <person name="Senoo K."/>
        </authorList>
    </citation>
    <scope>NUCLEOTIDE SEQUENCE [LARGE SCALE GENOMIC DNA]</scope>
    <source>
        <strain evidence="13">W79</strain>
    </source>
</reference>
<organism evidence="12 13">
    <name type="scientific">Mesoterricola silvestris</name>
    <dbReference type="NCBI Taxonomy" id="2927979"/>
    <lineage>
        <taxon>Bacteria</taxon>
        <taxon>Pseudomonadati</taxon>
        <taxon>Acidobacteriota</taxon>
        <taxon>Holophagae</taxon>
        <taxon>Holophagales</taxon>
        <taxon>Holophagaceae</taxon>
        <taxon>Mesoterricola</taxon>
    </lineage>
</organism>
<dbReference type="GO" id="GO:0016020">
    <property type="term" value="C:membrane"/>
    <property type="evidence" value="ECO:0007669"/>
    <property type="project" value="InterPro"/>
</dbReference>
<feature type="transmembrane region" description="Helical" evidence="10">
    <location>
        <begin position="12"/>
        <end position="33"/>
    </location>
</feature>